<sequence>MSFAMIDMRHVRRMLYGNLYLVPDSTYSIINFLNKEIYEIDISVKNLQTNNSSLSINKKCILENNFFPLHLSKVQIHDYETRTIPYGKMKQNYDVDDKNENNHNIHAKVMFNFWHQFLG</sequence>
<comment type="caution">
    <text evidence="1">The sequence shown here is derived from an EMBL/GenBank/DDBJ whole genome shotgun (WGS) entry which is preliminary data.</text>
</comment>
<proteinExistence type="predicted"/>
<evidence type="ECO:0000313" key="1">
    <source>
        <dbReference type="EMBL" id="CAG8584949.1"/>
    </source>
</evidence>
<evidence type="ECO:0000313" key="2">
    <source>
        <dbReference type="Proteomes" id="UP000789570"/>
    </source>
</evidence>
<keyword evidence="2" id="KW-1185">Reference proteome</keyword>
<dbReference type="AlphaFoldDB" id="A0A9N9BZ56"/>
<reference evidence="1" key="1">
    <citation type="submission" date="2021-06" db="EMBL/GenBank/DDBJ databases">
        <authorList>
            <person name="Kallberg Y."/>
            <person name="Tangrot J."/>
            <person name="Rosling A."/>
        </authorList>
    </citation>
    <scope>NUCLEOTIDE SEQUENCE</scope>
    <source>
        <strain evidence="1">UK204</strain>
    </source>
</reference>
<protein>
    <submittedName>
        <fullName evidence="1">5442_t:CDS:1</fullName>
    </submittedName>
</protein>
<name>A0A9N9BZ56_9GLOM</name>
<dbReference type="Proteomes" id="UP000789570">
    <property type="component" value="Unassembled WGS sequence"/>
</dbReference>
<accession>A0A9N9BZ56</accession>
<dbReference type="EMBL" id="CAJVPQ010002137">
    <property type="protein sequence ID" value="CAG8584949.1"/>
    <property type="molecule type" value="Genomic_DNA"/>
</dbReference>
<organism evidence="1 2">
    <name type="scientific">Funneliformis caledonium</name>
    <dbReference type="NCBI Taxonomy" id="1117310"/>
    <lineage>
        <taxon>Eukaryota</taxon>
        <taxon>Fungi</taxon>
        <taxon>Fungi incertae sedis</taxon>
        <taxon>Mucoromycota</taxon>
        <taxon>Glomeromycotina</taxon>
        <taxon>Glomeromycetes</taxon>
        <taxon>Glomerales</taxon>
        <taxon>Glomeraceae</taxon>
        <taxon>Funneliformis</taxon>
    </lineage>
</organism>
<gene>
    <name evidence="1" type="ORF">FCALED_LOCUS7790</name>
</gene>